<evidence type="ECO:0000313" key="2">
    <source>
        <dbReference type="Proteomes" id="UP000439903"/>
    </source>
</evidence>
<reference evidence="1 2" key="1">
    <citation type="journal article" date="2019" name="Environ. Microbiol.">
        <title>At the nexus of three kingdoms: the genome of the mycorrhizal fungus Gigaspora margarita provides insights into plant, endobacterial and fungal interactions.</title>
        <authorList>
            <person name="Venice F."/>
            <person name="Ghignone S."/>
            <person name="Salvioli di Fossalunga A."/>
            <person name="Amselem J."/>
            <person name="Novero M."/>
            <person name="Xianan X."/>
            <person name="Sedzielewska Toro K."/>
            <person name="Morin E."/>
            <person name="Lipzen A."/>
            <person name="Grigoriev I.V."/>
            <person name="Henrissat B."/>
            <person name="Martin F.M."/>
            <person name="Bonfante P."/>
        </authorList>
    </citation>
    <scope>NUCLEOTIDE SEQUENCE [LARGE SCALE GENOMIC DNA]</scope>
    <source>
        <strain evidence="1 2">BEG34</strain>
    </source>
</reference>
<comment type="caution">
    <text evidence="1">The sequence shown here is derived from an EMBL/GenBank/DDBJ whole genome shotgun (WGS) entry which is preliminary data.</text>
</comment>
<accession>A0A8H3WVK8</accession>
<organism evidence="1 2">
    <name type="scientific">Gigaspora margarita</name>
    <dbReference type="NCBI Taxonomy" id="4874"/>
    <lineage>
        <taxon>Eukaryota</taxon>
        <taxon>Fungi</taxon>
        <taxon>Fungi incertae sedis</taxon>
        <taxon>Mucoromycota</taxon>
        <taxon>Glomeromycotina</taxon>
        <taxon>Glomeromycetes</taxon>
        <taxon>Diversisporales</taxon>
        <taxon>Gigasporaceae</taxon>
        <taxon>Gigaspora</taxon>
    </lineage>
</organism>
<gene>
    <name evidence="1" type="ORF">F8M41_014237</name>
</gene>
<name>A0A8H3WVK8_GIGMA</name>
<keyword evidence="2" id="KW-1185">Reference proteome</keyword>
<protein>
    <recommendedName>
        <fullName evidence="3">RanBP2-type domain-containing protein</fullName>
    </recommendedName>
</protein>
<dbReference type="OrthoDB" id="2307647at2759"/>
<dbReference type="AlphaFoldDB" id="A0A8H3WVK8"/>
<proteinExistence type="predicted"/>
<sequence>MSQFVKMQQLLQQLEISFDENNFRALFSHVVRNHENFDEKEWKNLLQFDKNWETLGFRNAKKIYSSNKVYQGTKLSTNDFAQKYKKKQATPYLQYKNDEVNNSDSISEWKCHNCGFNPNRLWRVKCYKCNAIRTDLVLESFDPYKIMTISKYEKTNLRSELLSAKGDKAEEEVKRLGYKFLGWQIGVQCNHKVRDNLYSITGSRNLVRCDTCRYYYYYDCS</sequence>
<dbReference type="Proteomes" id="UP000439903">
    <property type="component" value="Unassembled WGS sequence"/>
</dbReference>
<evidence type="ECO:0008006" key="3">
    <source>
        <dbReference type="Google" id="ProtNLM"/>
    </source>
</evidence>
<evidence type="ECO:0000313" key="1">
    <source>
        <dbReference type="EMBL" id="KAF0360946.1"/>
    </source>
</evidence>
<dbReference type="EMBL" id="WTPW01002905">
    <property type="protein sequence ID" value="KAF0360946.1"/>
    <property type="molecule type" value="Genomic_DNA"/>
</dbReference>